<name>A0A0D7WC03_9FLAO</name>
<dbReference type="Proteomes" id="UP000032578">
    <property type="component" value="Unassembled WGS sequence"/>
</dbReference>
<evidence type="ECO:0000313" key="2">
    <source>
        <dbReference type="EMBL" id="KJD36656.1"/>
    </source>
</evidence>
<dbReference type="RefSeq" id="WP_044631471.1">
    <property type="nucleotide sequence ID" value="NZ_JTDW01000002.1"/>
</dbReference>
<keyword evidence="1" id="KW-0732">Signal</keyword>
<evidence type="ECO:0000256" key="1">
    <source>
        <dbReference type="SAM" id="SignalP"/>
    </source>
</evidence>
<accession>A0A0D7WC03</accession>
<keyword evidence="3" id="KW-1185">Reference proteome</keyword>
<dbReference type="EMBL" id="JTDW01000002">
    <property type="protein sequence ID" value="KJD36656.1"/>
    <property type="molecule type" value="Genomic_DNA"/>
</dbReference>
<feature type="signal peptide" evidence="1">
    <location>
        <begin position="1"/>
        <end position="19"/>
    </location>
</feature>
<comment type="caution">
    <text evidence="2">The sequence shown here is derived from an EMBL/GenBank/DDBJ whole genome shotgun (WGS) entry which is preliminary data.</text>
</comment>
<dbReference type="AlphaFoldDB" id="A0A0D7WC03"/>
<feature type="chain" id="PRO_5002325839" evidence="1">
    <location>
        <begin position="20"/>
        <end position="120"/>
    </location>
</feature>
<protein>
    <submittedName>
        <fullName evidence="2">Uncharacterized protein</fullName>
    </submittedName>
</protein>
<gene>
    <name evidence="2" type="ORF">PW52_03150</name>
</gene>
<sequence length="120" mass="13938">MKRLIYLLLLLSFSTYGFSLENNDSQTTKFEQAQEDNIWKLYAPDVPSITTKSVESTVINLVQSVTTPQNLVPVYKLPFNVSKSFEALYTNTCKVKFKHQNIIGVPFKKTDIIFPFHYHW</sequence>
<dbReference type="OrthoDB" id="1451333at2"/>
<dbReference type="PATRIC" id="fig|1435349.4.peg.1334"/>
<reference evidence="2 3" key="1">
    <citation type="submission" date="2014-11" db="EMBL/GenBank/DDBJ databases">
        <title>Tamlana sedimentorum sp. nov., isolated from shallow sand sediments of the Sea of Japan.</title>
        <authorList>
            <person name="Romanenko L.A."/>
        </authorList>
    </citation>
    <scope>NUCLEOTIDE SEQUENCE [LARGE SCALE GENOMIC DNA]</scope>
    <source>
        <strain evidence="2 3">JCM 19808</strain>
    </source>
</reference>
<evidence type="ECO:0000313" key="3">
    <source>
        <dbReference type="Proteomes" id="UP000032578"/>
    </source>
</evidence>
<proteinExistence type="predicted"/>
<organism evidence="2 3">
    <name type="scientific">Neotamlana sedimentorum</name>
    <dbReference type="NCBI Taxonomy" id="1435349"/>
    <lineage>
        <taxon>Bacteria</taxon>
        <taxon>Pseudomonadati</taxon>
        <taxon>Bacteroidota</taxon>
        <taxon>Flavobacteriia</taxon>
        <taxon>Flavobacteriales</taxon>
        <taxon>Flavobacteriaceae</taxon>
        <taxon>Neotamlana</taxon>
    </lineage>
</organism>
<dbReference type="STRING" id="1435349.PW52_03150"/>